<accession>W5NHW9</accession>
<organism evidence="11 12">
    <name type="scientific">Lepisosteus oculatus</name>
    <name type="common">Spotted gar</name>
    <dbReference type="NCBI Taxonomy" id="7918"/>
    <lineage>
        <taxon>Eukaryota</taxon>
        <taxon>Metazoa</taxon>
        <taxon>Chordata</taxon>
        <taxon>Craniata</taxon>
        <taxon>Vertebrata</taxon>
        <taxon>Euteleostomi</taxon>
        <taxon>Actinopterygii</taxon>
        <taxon>Neopterygii</taxon>
        <taxon>Holostei</taxon>
        <taxon>Semionotiformes</taxon>
        <taxon>Lepisosteidae</taxon>
        <taxon>Lepisosteus</taxon>
    </lineage>
</organism>
<dbReference type="InterPro" id="IPR001375">
    <property type="entry name" value="Peptidase_S9_cat"/>
</dbReference>
<comment type="subcellular location">
    <subcellularLocation>
        <location evidence="1">Cytoplasm</location>
        <location evidence="1">Cytosol</location>
    </subcellularLocation>
</comment>
<protein>
    <recommendedName>
        <fullName evidence="8">Prolyl endopeptidase</fullName>
        <ecNumber evidence="8">3.4.21.-</ecNumber>
    </recommendedName>
</protein>
<evidence type="ECO:0000256" key="6">
    <source>
        <dbReference type="ARBA" id="ARBA00022825"/>
    </source>
</evidence>
<keyword evidence="5 8" id="KW-0378">Hydrolase</keyword>
<dbReference type="FunFam" id="2.130.10.120:FF:000002">
    <property type="entry name" value="prolyl endopeptidase-like isoform X1"/>
    <property type="match status" value="1"/>
</dbReference>
<evidence type="ECO:0000256" key="8">
    <source>
        <dbReference type="RuleBase" id="RU368024"/>
    </source>
</evidence>
<dbReference type="SUPFAM" id="SSF53474">
    <property type="entry name" value="alpha/beta-Hydrolases"/>
    <property type="match status" value="1"/>
</dbReference>
<comment type="similarity">
    <text evidence="2 8">Belongs to the peptidase S9A family.</text>
</comment>
<keyword evidence="6 8" id="KW-0720">Serine protease</keyword>
<evidence type="ECO:0000256" key="1">
    <source>
        <dbReference type="ARBA" id="ARBA00004514"/>
    </source>
</evidence>
<dbReference type="OrthoDB" id="248387at2759"/>
<keyword evidence="12" id="KW-1185">Reference proteome</keyword>
<dbReference type="eggNOG" id="KOG2237">
    <property type="taxonomic scope" value="Eukaryota"/>
</dbReference>
<dbReference type="GO" id="GO:0006508">
    <property type="term" value="P:proteolysis"/>
    <property type="evidence" value="ECO:0007669"/>
    <property type="project" value="UniProtKB-KW"/>
</dbReference>
<dbReference type="InterPro" id="IPR002470">
    <property type="entry name" value="Peptidase_S9A"/>
</dbReference>
<dbReference type="AlphaFoldDB" id="W5NHW9"/>
<dbReference type="EMBL" id="AHAT01001689">
    <property type="status" value="NOT_ANNOTATED_CDS"/>
    <property type="molecule type" value="Genomic_DNA"/>
</dbReference>
<evidence type="ECO:0000256" key="7">
    <source>
        <dbReference type="ARBA" id="ARBA00045448"/>
    </source>
</evidence>
<evidence type="ECO:0000259" key="9">
    <source>
        <dbReference type="Pfam" id="PF00326"/>
    </source>
</evidence>
<dbReference type="KEGG" id="loc:102690027"/>
<dbReference type="GO" id="GO:0004252">
    <property type="term" value="F:serine-type endopeptidase activity"/>
    <property type="evidence" value="ECO:0007669"/>
    <property type="project" value="UniProtKB-UniRule"/>
</dbReference>
<dbReference type="Pfam" id="PF00326">
    <property type="entry name" value="Peptidase_S9"/>
    <property type="match status" value="1"/>
</dbReference>
<evidence type="ECO:0000256" key="5">
    <source>
        <dbReference type="ARBA" id="ARBA00022801"/>
    </source>
</evidence>
<reference evidence="12" key="1">
    <citation type="submission" date="2011-12" db="EMBL/GenBank/DDBJ databases">
        <title>The Draft Genome of Lepisosteus oculatus.</title>
        <authorList>
            <consortium name="The Broad Institute Genome Assembly &amp; Analysis Group"/>
            <consortium name="Computational R&amp;D Group"/>
            <consortium name="and Sequencing Platform"/>
            <person name="Di Palma F."/>
            <person name="Alfoldi J."/>
            <person name="Johnson J."/>
            <person name="Berlin A."/>
            <person name="Gnerre S."/>
            <person name="Jaffe D."/>
            <person name="MacCallum I."/>
            <person name="Young S."/>
            <person name="Walker B.J."/>
            <person name="Lander E.S."/>
            <person name="Lindblad-Toh K."/>
        </authorList>
    </citation>
    <scope>NUCLEOTIDE SEQUENCE [LARGE SCALE GENOMIC DNA]</scope>
</reference>
<evidence type="ECO:0000256" key="2">
    <source>
        <dbReference type="ARBA" id="ARBA00005228"/>
    </source>
</evidence>
<dbReference type="InParanoid" id="W5NHW9"/>
<dbReference type="CTD" id="9581"/>
<dbReference type="STRING" id="7918.ENSLOCP00000020228"/>
<dbReference type="InterPro" id="IPR029058">
    <property type="entry name" value="AB_hydrolase_fold"/>
</dbReference>
<evidence type="ECO:0000259" key="10">
    <source>
        <dbReference type="Pfam" id="PF02897"/>
    </source>
</evidence>
<keyword evidence="3" id="KW-0963">Cytoplasm</keyword>
<dbReference type="PANTHER" id="PTHR11757:SF19">
    <property type="entry name" value="PROLYL ENDOPEPTIDASE-LIKE"/>
    <property type="match status" value="1"/>
</dbReference>
<reference evidence="11" key="2">
    <citation type="submission" date="2025-08" db="UniProtKB">
        <authorList>
            <consortium name="Ensembl"/>
        </authorList>
    </citation>
    <scope>IDENTIFICATION</scope>
</reference>
<evidence type="ECO:0000313" key="11">
    <source>
        <dbReference type="Ensembl" id="ENSLOCP00000020228.1"/>
    </source>
</evidence>
<dbReference type="HOGENOM" id="CLU_011290_2_0_1"/>
<sequence>MLLYEFCNTTAMAKLTSLLFHVGRTPCGAPLESAGKVGGLLGLQKLGFAAPRRQAARFYRRGIVKSAQEDSKVELRKLRTTELHFKRRLRAIYKRFSDYPDTTVIHGRHHVYFEEGGNIYRMSLINDARGAEPVLCVDGLVQRLGSSGWTVQRVRLSPGETLLAAAVKSPDIEEAVCVIVRLGVTPQLLHTEPKVFSFEWATDGILFYTSQENLQCRQVYRLVLSAEGIQRTLVYEEKDPAFFVEVSSSMDRQLLTINCSSKRSSEVRVTHCRSPLLSPVLVQPRLPGLLYYAEHAGSQLYLLANTAPDNEYQLLRAPLTAPRMENWHVVHRPARGAGLIDLMMLENCSVMAMRACQQLCLNIIPLPDPTHITTVRLPPWACAFEHGASRVTDNQTFQFVLSSPVHPPARFLYSLAKCQLYSEDENLIPHHAAYSTTRVEATSKDGTLVPMTVFHRHAKDRLGSAPLLVHVYGAYGVDINMAFKPEKRMLLDQGWTLAYCHVRGGGELGLSWHRAGCLERKHRGVEDLEACIKKLFDQGISQPALTAITAHSAGAILVGALCNEQPQLLRAVTLQAPFLDVLGTMQDASLPLTVEEREEWGDPLADPCHWDSIASYCPCHNITPQRYPSMLITAYERDQRVPLAGVLRYVERLRAAVQTHSGHNKTEAESLPSVVLDVQPGSDHFGPEDLDKSLNEIARQYAFLYRELGIDWQY</sequence>
<name>W5NHW9_LEPOC</name>
<keyword evidence="4 8" id="KW-0645">Protease</keyword>
<evidence type="ECO:0000256" key="4">
    <source>
        <dbReference type="ARBA" id="ARBA00022670"/>
    </source>
</evidence>
<dbReference type="GO" id="GO:0005829">
    <property type="term" value="C:cytosol"/>
    <property type="evidence" value="ECO:0007669"/>
    <property type="project" value="UniProtKB-SubCell"/>
</dbReference>
<comment type="function">
    <text evidence="7">Serine peptidase whose precise substrate specificity remains unclear. Does not cleave peptides after a arginine or lysine residue. Regulates trans-Golgi network morphology and sorting by regulating the membrane binding of the AP-1 complex. May play a role in the regulation of synaptic vesicle exocytosis.</text>
</comment>
<proteinExistence type="inferred from homology"/>
<dbReference type="Gene3D" id="3.40.50.1820">
    <property type="entry name" value="alpha/beta hydrolase"/>
    <property type="match status" value="1"/>
</dbReference>
<dbReference type="PANTHER" id="PTHR11757">
    <property type="entry name" value="PROTEASE FAMILY S9A OLIGOPEPTIDASE"/>
    <property type="match status" value="1"/>
</dbReference>
<dbReference type="OMA" id="NGYWYIT"/>
<feature type="domain" description="Peptidase S9 prolyl oligopeptidase catalytic" evidence="9">
    <location>
        <begin position="484"/>
        <end position="709"/>
    </location>
</feature>
<dbReference type="GeneTree" id="ENSGT00530000063426"/>
<feature type="domain" description="Peptidase S9A N-terminal" evidence="10">
    <location>
        <begin position="196"/>
        <end position="417"/>
    </location>
</feature>
<dbReference type="PRINTS" id="PR00862">
    <property type="entry name" value="PROLIGOPTASE"/>
</dbReference>
<dbReference type="InterPro" id="IPR023302">
    <property type="entry name" value="Pept_S9A_N"/>
</dbReference>
<dbReference type="Gene3D" id="2.130.10.120">
    <property type="entry name" value="Prolyl oligopeptidase, N-terminal domain"/>
    <property type="match status" value="1"/>
</dbReference>
<dbReference type="GeneID" id="102690027"/>
<dbReference type="Bgee" id="ENSLOCG00000016376">
    <property type="expression patterns" value="Expressed in intestine and 13 other cell types or tissues"/>
</dbReference>
<dbReference type="FunCoup" id="W5NHW9">
    <property type="interactions" value="149"/>
</dbReference>
<dbReference type="GO" id="GO:0005794">
    <property type="term" value="C:Golgi apparatus"/>
    <property type="evidence" value="ECO:0000318"/>
    <property type="project" value="GO_Central"/>
</dbReference>
<dbReference type="Pfam" id="PF02897">
    <property type="entry name" value="Peptidase_S9_N"/>
    <property type="match status" value="1"/>
</dbReference>
<dbReference type="FunFam" id="3.40.50.1820:FF:000050">
    <property type="entry name" value="prolyl endopeptidase-like isoform X2"/>
    <property type="match status" value="1"/>
</dbReference>
<dbReference type="InterPro" id="IPR051543">
    <property type="entry name" value="Serine_Peptidase_S9A"/>
</dbReference>
<dbReference type="GO" id="GO:0005856">
    <property type="term" value="C:cytoskeleton"/>
    <property type="evidence" value="ECO:0000318"/>
    <property type="project" value="GO_Central"/>
</dbReference>
<dbReference type="Ensembl" id="ENSLOCT00000020262.1">
    <property type="protein sequence ID" value="ENSLOCP00000020228.1"/>
    <property type="gene ID" value="ENSLOCG00000016376.1"/>
</dbReference>
<evidence type="ECO:0000313" key="12">
    <source>
        <dbReference type="Proteomes" id="UP000018468"/>
    </source>
</evidence>
<dbReference type="EC" id="3.4.21.-" evidence="8"/>
<dbReference type="Proteomes" id="UP000018468">
    <property type="component" value="Linkage group LG16"/>
</dbReference>
<reference evidence="11" key="3">
    <citation type="submission" date="2025-09" db="UniProtKB">
        <authorList>
            <consortium name="Ensembl"/>
        </authorList>
    </citation>
    <scope>IDENTIFICATION</scope>
</reference>
<evidence type="ECO:0000256" key="3">
    <source>
        <dbReference type="ARBA" id="ARBA00022490"/>
    </source>
</evidence>